<dbReference type="OrthoDB" id="4937683at2759"/>
<evidence type="ECO:0000313" key="3">
    <source>
        <dbReference type="Proteomes" id="UP000706124"/>
    </source>
</evidence>
<organism evidence="2 3">
    <name type="scientific">Claviceps pazoutovae</name>
    <dbReference type="NCBI Taxonomy" id="1649127"/>
    <lineage>
        <taxon>Eukaryota</taxon>
        <taxon>Fungi</taxon>
        <taxon>Dikarya</taxon>
        <taxon>Ascomycota</taxon>
        <taxon>Pezizomycotina</taxon>
        <taxon>Sordariomycetes</taxon>
        <taxon>Hypocreomycetidae</taxon>
        <taxon>Hypocreales</taxon>
        <taxon>Clavicipitaceae</taxon>
        <taxon>Claviceps</taxon>
    </lineage>
</organism>
<sequence>MSLQITPEGPDVAVAIREMRQDVGAMRQEMASKLDQIRVSVSGLDKRLLAVESSLVVHIDARLDTLLDGVFMTHLDIQGLALDFDQAHDRVFTSMNHVRGAVFDVLHESQKKTRQEIRGLSQTLMDHNERAGDSFLEIGRGIDGNRTVVLEKLDTFHRDVSSTICNKIDNANGNISQTITDSRDHVCDQISQVQQEVESSRRRINEKINSMHEAIATLLHTTRDRVTHKVDRIAVLLGPNLLALRDHRKSRTSAASKHVEPPGKDPYLS</sequence>
<protein>
    <submittedName>
        <fullName evidence="2">Uncharacterized protein</fullName>
    </submittedName>
</protein>
<name>A0A9P7SKE6_9HYPO</name>
<feature type="region of interest" description="Disordered" evidence="1">
    <location>
        <begin position="248"/>
        <end position="269"/>
    </location>
</feature>
<proteinExistence type="predicted"/>
<reference evidence="2 3" key="1">
    <citation type="journal article" date="2020" name="bioRxiv">
        <title>Whole genome comparisons of ergot fungi reveals the divergence and evolution of species within the genus Claviceps are the result of varying mechanisms driving genome evolution and host range expansion.</title>
        <authorList>
            <person name="Wyka S.A."/>
            <person name="Mondo S.J."/>
            <person name="Liu M."/>
            <person name="Dettman J."/>
            <person name="Nalam V."/>
            <person name="Broders K.D."/>
        </authorList>
    </citation>
    <scope>NUCLEOTIDE SEQUENCE [LARGE SCALE GENOMIC DNA]</scope>
    <source>
        <strain evidence="2 3">CCC 1485</strain>
    </source>
</reference>
<dbReference type="Proteomes" id="UP000706124">
    <property type="component" value="Unassembled WGS sequence"/>
</dbReference>
<gene>
    <name evidence="2" type="ORF">E4U60_002771</name>
</gene>
<evidence type="ECO:0000256" key="1">
    <source>
        <dbReference type="SAM" id="MobiDB-lite"/>
    </source>
</evidence>
<dbReference type="EMBL" id="SRPO01000023">
    <property type="protein sequence ID" value="KAG5947685.1"/>
    <property type="molecule type" value="Genomic_DNA"/>
</dbReference>
<accession>A0A9P7SKE6</accession>
<keyword evidence="3" id="KW-1185">Reference proteome</keyword>
<evidence type="ECO:0000313" key="2">
    <source>
        <dbReference type="EMBL" id="KAG5947685.1"/>
    </source>
</evidence>
<dbReference type="AlphaFoldDB" id="A0A9P7SKE6"/>
<comment type="caution">
    <text evidence="2">The sequence shown here is derived from an EMBL/GenBank/DDBJ whole genome shotgun (WGS) entry which is preliminary data.</text>
</comment>